<dbReference type="SUPFAM" id="SSF101898">
    <property type="entry name" value="NHL repeat"/>
    <property type="match status" value="1"/>
</dbReference>
<keyword evidence="5" id="KW-1185">Reference proteome</keyword>
<protein>
    <submittedName>
        <fullName evidence="4">Uncharacterized protein</fullName>
    </submittedName>
</protein>
<name>A0ABN8P9T3_9CNID</name>
<sequence length="579" mass="64353">MSAIITAVFKATVGVVVNKGRNVMADKLKEGDVADQKVRDMIIGDMEDVKSKLNALSRKDLGAAVDSLETGLRFLNNAVDAMYNDNPSWEGAKESEGDKEGDFHGLTLPSASYSETTVILDAGTKNVQLTESVNEVAKSTLSAAKERFKLAREKATDACNNEALSTFDRITAIRYRVLAAMLESAAETVGTAGDLKITLKSALPECEQCLQKLHSLPAVQKSFKVELEKGRLNVRSRFGKEERREIISTVCQVNRAIYDATLTVYGGDVHVWVWPYVDTGEDKVDPLRDGRIRNVIRKVNMEQCCVTPWSFGQEGEEEHKLKRPYGIATNTKGQFLVADNGDKTVKVFDSKGKFYFSFYPQTDDADTKLMFIYDIATGDVDHKICLLVELNKDGVEKWEVQVFNETRDLQHKFPVRRGEWDWGRVALSSSKVLVLVDDVVDVHEQEGKFLCSFAKGDFKIATDITATCDGHVMIVGPGESSVDFTVEGQQLANFDINIEGNLYYCIACHPKGEHVVVAGRERDTRHLTLAIYTVTGLFIRRVHLDEELDIIGGGITVTMEGHIAVTFTDRHYNGKVIVV</sequence>
<evidence type="ECO:0000256" key="1">
    <source>
        <dbReference type="ARBA" id="ARBA00022737"/>
    </source>
</evidence>
<dbReference type="InterPro" id="IPR050952">
    <property type="entry name" value="TRIM-NHL_E3_ligases"/>
</dbReference>
<gene>
    <name evidence="4" type="ORF">PLOB_00037324</name>
</gene>
<evidence type="ECO:0000313" key="5">
    <source>
        <dbReference type="Proteomes" id="UP001159405"/>
    </source>
</evidence>
<evidence type="ECO:0000313" key="4">
    <source>
        <dbReference type="EMBL" id="CAH3134340.1"/>
    </source>
</evidence>
<dbReference type="Gene3D" id="2.120.10.30">
    <property type="entry name" value="TolB, C-terminal domain"/>
    <property type="match status" value="1"/>
</dbReference>
<feature type="compositionally biased region" description="Basic and acidic residues" evidence="3">
    <location>
        <begin position="91"/>
        <end position="103"/>
    </location>
</feature>
<organism evidence="4 5">
    <name type="scientific">Porites lobata</name>
    <dbReference type="NCBI Taxonomy" id="104759"/>
    <lineage>
        <taxon>Eukaryota</taxon>
        <taxon>Metazoa</taxon>
        <taxon>Cnidaria</taxon>
        <taxon>Anthozoa</taxon>
        <taxon>Hexacorallia</taxon>
        <taxon>Scleractinia</taxon>
        <taxon>Fungiina</taxon>
        <taxon>Poritidae</taxon>
        <taxon>Porites</taxon>
    </lineage>
</organism>
<dbReference type="EMBL" id="CALNXK010000054">
    <property type="protein sequence ID" value="CAH3134340.1"/>
    <property type="molecule type" value="Genomic_DNA"/>
</dbReference>
<evidence type="ECO:0000256" key="2">
    <source>
        <dbReference type="PROSITE-ProRule" id="PRU00504"/>
    </source>
</evidence>
<dbReference type="PROSITE" id="PS51125">
    <property type="entry name" value="NHL"/>
    <property type="match status" value="1"/>
</dbReference>
<proteinExistence type="predicted"/>
<comment type="caution">
    <text evidence="4">The sequence shown here is derived from an EMBL/GenBank/DDBJ whole genome shotgun (WGS) entry which is preliminary data.</text>
</comment>
<evidence type="ECO:0000256" key="3">
    <source>
        <dbReference type="SAM" id="MobiDB-lite"/>
    </source>
</evidence>
<dbReference type="PANTHER" id="PTHR24104:SF50">
    <property type="entry name" value="SMP-30_GLUCONOLACTONASE_LRE-LIKE REGION DOMAIN-CONTAINING PROTEIN"/>
    <property type="match status" value="1"/>
</dbReference>
<dbReference type="PANTHER" id="PTHR24104">
    <property type="entry name" value="E3 UBIQUITIN-PROTEIN LIGASE NHLRC1-RELATED"/>
    <property type="match status" value="1"/>
</dbReference>
<dbReference type="Proteomes" id="UP001159405">
    <property type="component" value="Unassembled WGS sequence"/>
</dbReference>
<dbReference type="InterPro" id="IPR001258">
    <property type="entry name" value="NHL_repeat"/>
</dbReference>
<keyword evidence="1" id="KW-0677">Repeat</keyword>
<feature type="repeat" description="NHL" evidence="2">
    <location>
        <begin position="310"/>
        <end position="351"/>
    </location>
</feature>
<reference evidence="4 5" key="1">
    <citation type="submission" date="2022-05" db="EMBL/GenBank/DDBJ databases">
        <authorList>
            <consortium name="Genoscope - CEA"/>
            <person name="William W."/>
        </authorList>
    </citation>
    <scope>NUCLEOTIDE SEQUENCE [LARGE SCALE GENOMIC DNA]</scope>
</reference>
<feature type="region of interest" description="Disordered" evidence="3">
    <location>
        <begin position="87"/>
        <end position="106"/>
    </location>
</feature>
<accession>A0ABN8P9T3</accession>
<dbReference type="InterPro" id="IPR011042">
    <property type="entry name" value="6-blade_b-propeller_TolB-like"/>
</dbReference>